<dbReference type="Pfam" id="PF23744">
    <property type="entry name" value="ARM_LRRK2"/>
    <property type="match status" value="1"/>
</dbReference>
<dbReference type="InterPro" id="IPR016024">
    <property type="entry name" value="ARM-type_fold"/>
</dbReference>
<dbReference type="InterPro" id="IPR002110">
    <property type="entry name" value="Ankyrin_rpt"/>
</dbReference>
<accession>A0A2G8JDK6</accession>
<dbReference type="Proteomes" id="UP000230750">
    <property type="component" value="Unassembled WGS sequence"/>
</dbReference>
<dbReference type="Gene3D" id="1.25.40.20">
    <property type="entry name" value="Ankyrin repeat-containing domain"/>
    <property type="match status" value="1"/>
</dbReference>
<dbReference type="OrthoDB" id="6148776at2759"/>
<feature type="non-terminal residue" evidence="4">
    <location>
        <position position="586"/>
    </location>
</feature>
<dbReference type="SMART" id="SM00248">
    <property type="entry name" value="ANK"/>
    <property type="match status" value="2"/>
</dbReference>
<comment type="caution">
    <text evidence="4">The sequence shown here is derived from an EMBL/GenBank/DDBJ whole genome shotgun (WGS) entry which is preliminary data.</text>
</comment>
<dbReference type="Gene3D" id="1.25.10.10">
    <property type="entry name" value="Leucine-rich Repeat Variant"/>
    <property type="match status" value="2"/>
</dbReference>
<dbReference type="EMBL" id="MRZV01002387">
    <property type="protein sequence ID" value="PIK33841.1"/>
    <property type="molecule type" value="Genomic_DNA"/>
</dbReference>
<dbReference type="SUPFAM" id="SSF48403">
    <property type="entry name" value="Ankyrin repeat"/>
    <property type="match status" value="1"/>
</dbReference>
<dbReference type="InterPro" id="IPR056593">
    <property type="entry name" value="ANK_LRRK2"/>
</dbReference>
<dbReference type="InterPro" id="IPR036770">
    <property type="entry name" value="Ankyrin_rpt-contain_sf"/>
</dbReference>
<dbReference type="SUPFAM" id="SSF48371">
    <property type="entry name" value="ARM repeat"/>
    <property type="match status" value="2"/>
</dbReference>
<dbReference type="AlphaFoldDB" id="A0A2G8JDK6"/>
<evidence type="ECO:0000256" key="1">
    <source>
        <dbReference type="ARBA" id="ARBA00022737"/>
    </source>
</evidence>
<evidence type="ECO:0000313" key="4">
    <source>
        <dbReference type="EMBL" id="PIK33841.1"/>
    </source>
</evidence>
<keyword evidence="5" id="KW-1185">Reference proteome</keyword>
<feature type="domain" description="LRRK2 ANK repeat" evidence="3">
    <location>
        <begin position="481"/>
        <end position="585"/>
    </location>
</feature>
<sequence>MQRDPFTSDVSLQSTACKAIRCLLIGNDNLQIEFVEQDHHKVFINLLSSHHDNPSVLEEALLLLALLASQEEKYDFILQASQYLIADIMKSYPDNAELQIAACVFLKNLARTVDDQQLLVVKGIYPLVVHILRTFHIEVKAQVAALEVLDKIAGAVLTSPTWLGYRLSDICWLEESFIAMTYFPGSIPCQVLACKVLCHLLESQPNILDALGEDGSPSLAIDNAVLTGLRLYGDTELSVFVASARTIYHLAVNSKILQDHLVSKGAHLDIKEGMNIFWNNSDAQGAACQAITGLCHASFPNKSKFAQMELHIRIFASLKKFSTVRPFLDEAVHCITCLADVDVVRNQCMVEGIHEVFMQAMVDSQEDSTFQELSLEAMSVLSKAEGMVDILCEAGLLNNTVKIMEKFDHCEKRQHPFQTLITHQKASFDTHLSKQVASAIITSMNKFKHDTNVLAEYPLMLSHFFARGTISEGTMPCVPFLTDLVCEVLYILCCRWDFKNEMIIWACKNNLNRGVEVLLQLGANVNTGSGRETPLCYACQNNNEEMMILILEQNVSDMQTALKYCLDLEYHHLAGIILAYIGYDQE</sequence>
<dbReference type="InterPro" id="IPR056597">
    <property type="entry name" value="ARM_LRRK2"/>
</dbReference>
<dbReference type="InterPro" id="IPR011989">
    <property type="entry name" value="ARM-like"/>
</dbReference>
<evidence type="ECO:0000313" key="5">
    <source>
        <dbReference type="Proteomes" id="UP000230750"/>
    </source>
</evidence>
<dbReference type="STRING" id="307972.A0A2G8JDK6"/>
<name>A0A2G8JDK6_STIJA</name>
<organism evidence="4 5">
    <name type="scientific">Stichopus japonicus</name>
    <name type="common">Sea cucumber</name>
    <dbReference type="NCBI Taxonomy" id="307972"/>
    <lineage>
        <taxon>Eukaryota</taxon>
        <taxon>Metazoa</taxon>
        <taxon>Echinodermata</taxon>
        <taxon>Eleutherozoa</taxon>
        <taxon>Echinozoa</taxon>
        <taxon>Holothuroidea</taxon>
        <taxon>Aspidochirotacea</taxon>
        <taxon>Aspidochirotida</taxon>
        <taxon>Stichopodidae</taxon>
        <taxon>Apostichopus</taxon>
    </lineage>
</organism>
<dbReference type="PANTHER" id="PTHR22895:SF0">
    <property type="entry name" value="ARMADILLO REPEAT-CONTAINING PROTEIN 6"/>
    <property type="match status" value="1"/>
</dbReference>
<reference evidence="4 5" key="1">
    <citation type="journal article" date="2017" name="PLoS Biol.">
        <title>The sea cucumber genome provides insights into morphological evolution and visceral regeneration.</title>
        <authorList>
            <person name="Zhang X."/>
            <person name="Sun L."/>
            <person name="Yuan J."/>
            <person name="Sun Y."/>
            <person name="Gao Y."/>
            <person name="Zhang L."/>
            <person name="Li S."/>
            <person name="Dai H."/>
            <person name="Hamel J.F."/>
            <person name="Liu C."/>
            <person name="Yu Y."/>
            <person name="Liu S."/>
            <person name="Lin W."/>
            <person name="Guo K."/>
            <person name="Jin S."/>
            <person name="Xu P."/>
            <person name="Storey K.B."/>
            <person name="Huan P."/>
            <person name="Zhang T."/>
            <person name="Zhou Y."/>
            <person name="Zhang J."/>
            <person name="Lin C."/>
            <person name="Li X."/>
            <person name="Xing L."/>
            <person name="Huo D."/>
            <person name="Sun M."/>
            <person name="Wang L."/>
            <person name="Mercier A."/>
            <person name="Li F."/>
            <person name="Yang H."/>
            <person name="Xiang J."/>
        </authorList>
    </citation>
    <scope>NUCLEOTIDE SEQUENCE [LARGE SCALE GENOMIC DNA]</scope>
    <source>
        <strain evidence="4">Shaxun</strain>
        <tissue evidence="4">Muscle</tissue>
    </source>
</reference>
<keyword evidence="1" id="KW-0677">Repeat</keyword>
<proteinExistence type="predicted"/>
<protein>
    <submittedName>
        <fullName evidence="4">Uncharacterized protein</fullName>
    </submittedName>
</protein>
<gene>
    <name evidence="4" type="ORF">BSL78_29336</name>
</gene>
<evidence type="ECO:0000259" key="2">
    <source>
        <dbReference type="Pfam" id="PF23744"/>
    </source>
</evidence>
<feature type="domain" description="LRRK2 ARM repeat" evidence="2">
    <location>
        <begin position="6"/>
        <end position="454"/>
    </location>
</feature>
<dbReference type="Pfam" id="PF23745">
    <property type="entry name" value="ANK_LRRK2"/>
    <property type="match status" value="1"/>
</dbReference>
<evidence type="ECO:0000259" key="3">
    <source>
        <dbReference type="Pfam" id="PF23745"/>
    </source>
</evidence>
<dbReference type="PANTHER" id="PTHR22895">
    <property type="entry name" value="ARMADILLO REPEAT-CONTAINING PROTEIN 6"/>
    <property type="match status" value="1"/>
</dbReference>